<reference evidence="1 2" key="1">
    <citation type="submission" date="2019-09" db="EMBL/GenBank/DDBJ databases">
        <title>Draft genome sequence of various Type strains from the CCUG.</title>
        <authorList>
            <person name="Pineiro-Iglesias B."/>
            <person name="Tunovic T."/>
            <person name="Unosson C."/>
            <person name="Inganas E."/>
            <person name="Ohlen M."/>
            <person name="Cardew S."/>
            <person name="Jensie-Markopoulos S."/>
            <person name="Salva-Serra F."/>
            <person name="Jaen-Luchoro D."/>
            <person name="Karlsson R."/>
            <person name="Svensson-Stadler L."/>
            <person name="Chun J."/>
            <person name="Moore E."/>
        </authorList>
    </citation>
    <scope>NUCLEOTIDE SEQUENCE [LARGE SCALE GENOMIC DNA]</scope>
    <source>
        <strain evidence="1 2">CCUG 56969T</strain>
    </source>
</reference>
<dbReference type="AlphaFoldDB" id="A0A5M9NXL4"/>
<name>A0A5M9NXL4_9VIBR</name>
<keyword evidence="2" id="KW-1185">Reference proteome</keyword>
<evidence type="ECO:0000313" key="1">
    <source>
        <dbReference type="EMBL" id="KAA8675620.1"/>
    </source>
</evidence>
<dbReference type="RefSeq" id="WP_086714978.1">
    <property type="nucleotide sequence ID" value="NZ_AP025494.1"/>
</dbReference>
<dbReference type="EMBL" id="VXJS01000007">
    <property type="protein sequence ID" value="KAA8675620.1"/>
    <property type="molecule type" value="Genomic_DNA"/>
</dbReference>
<comment type="caution">
    <text evidence="1">The sequence shown here is derived from an EMBL/GenBank/DDBJ whole genome shotgun (WGS) entry which is preliminary data.</text>
</comment>
<evidence type="ECO:0000313" key="2">
    <source>
        <dbReference type="Proteomes" id="UP000322521"/>
    </source>
</evidence>
<sequence>MDPISRMNSLITESFNSVKESQSEVLETLATTTRKVFKEITQTTPNWRQKLSEIANDATCANYVGHVVSNRHTPAELLQSQATDDFVLNELQVTAFVVYEMVERGCPEPTQLKDLNTAIQNVTLKSLNSFRKLLRRHNYDIDYLSDRVQEAALETIRAARCYKHTGIASFDTYASARVKTVVSRKELHHTLMVKVSDRDIAGAYSKAIEINSEKTNNKLTPDSSASSYLPKPVYDFEQGSNDNRYGVTSAFSDNVVSDMTHHKLRQHLIAQLKTLNSNEKIVIMNEMGLVAGTLNRNDLVESLGFSSSRYTQVKTSALQKLGAHKSLSKSWERALA</sequence>
<organism evidence="1 2">
    <name type="scientific">Vibrio gigantis</name>
    <dbReference type="NCBI Taxonomy" id="296199"/>
    <lineage>
        <taxon>Bacteria</taxon>
        <taxon>Pseudomonadati</taxon>
        <taxon>Pseudomonadota</taxon>
        <taxon>Gammaproteobacteria</taxon>
        <taxon>Vibrionales</taxon>
        <taxon>Vibrionaceae</taxon>
        <taxon>Vibrio</taxon>
    </lineage>
</organism>
<protein>
    <submittedName>
        <fullName evidence="1">Uncharacterized protein</fullName>
    </submittedName>
</protein>
<accession>A0A5M9NXL4</accession>
<proteinExistence type="predicted"/>
<gene>
    <name evidence="1" type="ORF">F4W18_13435</name>
</gene>
<dbReference type="Proteomes" id="UP000322521">
    <property type="component" value="Unassembled WGS sequence"/>
</dbReference>